<dbReference type="InterPro" id="IPR006447">
    <property type="entry name" value="Myb_dom_plants"/>
</dbReference>
<gene>
    <name evidence="7" type="primary">ARR14</name>
    <name evidence="7" type="ORF">QJS10_CPB04g00920</name>
</gene>
<keyword evidence="1" id="KW-0902">Two-component regulatory system</keyword>
<keyword evidence="3" id="KW-0804">Transcription</keyword>
<dbReference type="Proteomes" id="UP001180020">
    <property type="component" value="Unassembled WGS sequence"/>
</dbReference>
<keyword evidence="2" id="KW-0805">Transcription regulation</keyword>
<evidence type="ECO:0000256" key="3">
    <source>
        <dbReference type="ARBA" id="ARBA00023163"/>
    </source>
</evidence>
<dbReference type="PANTHER" id="PTHR43874:SF67">
    <property type="entry name" value="TWO-COMPONENT RESPONSE REGULATOR ARR2"/>
    <property type="match status" value="1"/>
</dbReference>
<dbReference type="InterPro" id="IPR009057">
    <property type="entry name" value="Homeodomain-like_sf"/>
</dbReference>
<feature type="modified residue" description="4-aspartylphosphate" evidence="5">
    <location>
        <position position="72"/>
    </location>
</feature>
<dbReference type="NCBIfam" id="TIGR01557">
    <property type="entry name" value="myb_SHAQKYF"/>
    <property type="match status" value="1"/>
</dbReference>
<dbReference type="InterPro" id="IPR001789">
    <property type="entry name" value="Sig_transdc_resp-reg_receiver"/>
</dbReference>
<evidence type="ECO:0000313" key="8">
    <source>
        <dbReference type="Proteomes" id="UP001180020"/>
    </source>
</evidence>
<dbReference type="Pfam" id="PF00072">
    <property type="entry name" value="Response_reg"/>
    <property type="match status" value="1"/>
</dbReference>
<sequence length="299" mass="33883">MALQEANEMSALMLNLPQEFPMGMRVLVLDSDPVSLGDLSINLQEYGYNVTCSDLNDAVFLLNLAFDLIICDLNVQGRGVFQAAYNMINDVQVPVIMMCADERGEVMKAVQEGACHCLIKPIERADLKYIWQHAVRIRMPTIEVNEVSMLKRVRSPKDVDNDLSTNDDNRINNKRRKQRFIWTDELREQFVKAVEKLGGVGSAIPNKILEIMKNSDEVKRILKDIKYNGEITRENISSYLQKYKRSIEPSQNRSSVGTSSCVAADNVQIMYTKSSIRTSQKAYLLLMQGCNNPSMKCIS</sequence>
<evidence type="ECO:0000256" key="2">
    <source>
        <dbReference type="ARBA" id="ARBA00023015"/>
    </source>
</evidence>
<dbReference type="SUPFAM" id="SSF46689">
    <property type="entry name" value="Homeodomain-like"/>
    <property type="match status" value="1"/>
</dbReference>
<reference evidence="7" key="1">
    <citation type="journal article" date="2023" name="Nat. Commun.">
        <title>Diploid and tetraploid genomes of Acorus and the evolution of monocots.</title>
        <authorList>
            <person name="Ma L."/>
            <person name="Liu K.W."/>
            <person name="Li Z."/>
            <person name="Hsiao Y.Y."/>
            <person name="Qi Y."/>
            <person name="Fu T."/>
            <person name="Tang G.D."/>
            <person name="Zhang D."/>
            <person name="Sun W.H."/>
            <person name="Liu D.K."/>
            <person name="Li Y."/>
            <person name="Chen G.Z."/>
            <person name="Liu X.D."/>
            <person name="Liao X.Y."/>
            <person name="Jiang Y.T."/>
            <person name="Yu X."/>
            <person name="Hao Y."/>
            <person name="Huang J."/>
            <person name="Zhao X.W."/>
            <person name="Ke S."/>
            <person name="Chen Y.Y."/>
            <person name="Wu W.L."/>
            <person name="Hsu J.L."/>
            <person name="Lin Y.F."/>
            <person name="Huang M.D."/>
            <person name="Li C.Y."/>
            <person name="Huang L."/>
            <person name="Wang Z.W."/>
            <person name="Zhao X."/>
            <person name="Zhong W.Y."/>
            <person name="Peng D.H."/>
            <person name="Ahmad S."/>
            <person name="Lan S."/>
            <person name="Zhang J.S."/>
            <person name="Tsai W.C."/>
            <person name="Van de Peer Y."/>
            <person name="Liu Z.J."/>
        </authorList>
    </citation>
    <scope>NUCLEOTIDE SEQUENCE</scope>
    <source>
        <strain evidence="7">CP</strain>
    </source>
</reference>
<dbReference type="PROSITE" id="PS50110">
    <property type="entry name" value="RESPONSE_REGULATORY"/>
    <property type="match status" value="1"/>
</dbReference>
<dbReference type="PANTHER" id="PTHR43874">
    <property type="entry name" value="TWO-COMPONENT RESPONSE REGULATOR"/>
    <property type="match status" value="1"/>
</dbReference>
<dbReference type="GO" id="GO:0009736">
    <property type="term" value="P:cytokinin-activated signaling pathway"/>
    <property type="evidence" value="ECO:0007669"/>
    <property type="project" value="InterPro"/>
</dbReference>
<dbReference type="GO" id="GO:0003677">
    <property type="term" value="F:DNA binding"/>
    <property type="evidence" value="ECO:0007669"/>
    <property type="project" value="InterPro"/>
</dbReference>
<protein>
    <submittedName>
        <fullName evidence="7">Two-component response regulator ARR14</fullName>
    </submittedName>
</protein>
<dbReference type="SUPFAM" id="SSF52172">
    <property type="entry name" value="CheY-like"/>
    <property type="match status" value="1"/>
</dbReference>
<organism evidence="7 8">
    <name type="scientific">Acorus calamus</name>
    <name type="common">Sweet flag</name>
    <dbReference type="NCBI Taxonomy" id="4465"/>
    <lineage>
        <taxon>Eukaryota</taxon>
        <taxon>Viridiplantae</taxon>
        <taxon>Streptophyta</taxon>
        <taxon>Embryophyta</taxon>
        <taxon>Tracheophyta</taxon>
        <taxon>Spermatophyta</taxon>
        <taxon>Magnoliopsida</taxon>
        <taxon>Liliopsida</taxon>
        <taxon>Acoraceae</taxon>
        <taxon>Acorus</taxon>
    </lineage>
</organism>
<reference evidence="7" key="2">
    <citation type="submission" date="2023-06" db="EMBL/GenBank/DDBJ databases">
        <authorList>
            <person name="Ma L."/>
            <person name="Liu K.-W."/>
            <person name="Li Z."/>
            <person name="Hsiao Y.-Y."/>
            <person name="Qi Y."/>
            <person name="Fu T."/>
            <person name="Tang G."/>
            <person name="Zhang D."/>
            <person name="Sun W.-H."/>
            <person name="Liu D.-K."/>
            <person name="Li Y."/>
            <person name="Chen G.-Z."/>
            <person name="Liu X.-D."/>
            <person name="Liao X.-Y."/>
            <person name="Jiang Y.-T."/>
            <person name="Yu X."/>
            <person name="Hao Y."/>
            <person name="Huang J."/>
            <person name="Zhao X.-W."/>
            <person name="Ke S."/>
            <person name="Chen Y.-Y."/>
            <person name="Wu W.-L."/>
            <person name="Hsu J.-L."/>
            <person name="Lin Y.-F."/>
            <person name="Huang M.-D."/>
            <person name="Li C.-Y."/>
            <person name="Huang L."/>
            <person name="Wang Z.-W."/>
            <person name="Zhao X."/>
            <person name="Zhong W.-Y."/>
            <person name="Peng D.-H."/>
            <person name="Ahmad S."/>
            <person name="Lan S."/>
            <person name="Zhang J.-S."/>
            <person name="Tsai W.-C."/>
            <person name="Van De Peer Y."/>
            <person name="Liu Z.-J."/>
        </authorList>
    </citation>
    <scope>NUCLEOTIDE SEQUENCE</scope>
    <source>
        <strain evidence="7">CP</strain>
        <tissue evidence="7">Leaves</tissue>
    </source>
</reference>
<accession>A0AAV9F0V4</accession>
<dbReference type="InterPro" id="IPR011006">
    <property type="entry name" value="CheY-like_superfamily"/>
</dbReference>
<keyword evidence="4" id="KW-0539">Nucleus</keyword>
<comment type="caution">
    <text evidence="7">The sequence shown here is derived from an EMBL/GenBank/DDBJ whole genome shotgun (WGS) entry which is preliminary data.</text>
</comment>
<keyword evidence="5" id="KW-0597">Phosphoprotein</keyword>
<dbReference type="Gene3D" id="3.40.50.2300">
    <property type="match status" value="1"/>
</dbReference>
<feature type="domain" description="Response regulatory" evidence="6">
    <location>
        <begin position="25"/>
        <end position="135"/>
    </location>
</feature>
<dbReference type="AlphaFoldDB" id="A0AAV9F0V4"/>
<name>A0AAV9F0V4_ACOCL</name>
<dbReference type="SMART" id="SM00448">
    <property type="entry name" value="REC"/>
    <property type="match status" value="1"/>
</dbReference>
<dbReference type="GO" id="GO:0000160">
    <property type="term" value="P:phosphorelay signal transduction system"/>
    <property type="evidence" value="ECO:0007669"/>
    <property type="project" value="UniProtKB-KW"/>
</dbReference>
<evidence type="ECO:0000256" key="5">
    <source>
        <dbReference type="PROSITE-ProRule" id="PRU00169"/>
    </source>
</evidence>
<keyword evidence="8" id="KW-1185">Reference proteome</keyword>
<evidence type="ECO:0000313" key="7">
    <source>
        <dbReference type="EMBL" id="KAK1319626.1"/>
    </source>
</evidence>
<evidence type="ECO:0000259" key="6">
    <source>
        <dbReference type="PROSITE" id="PS50110"/>
    </source>
</evidence>
<dbReference type="InterPro" id="IPR045279">
    <property type="entry name" value="ARR-like"/>
</dbReference>
<evidence type="ECO:0000256" key="1">
    <source>
        <dbReference type="ARBA" id="ARBA00023012"/>
    </source>
</evidence>
<proteinExistence type="predicted"/>
<dbReference type="EMBL" id="JAUJYO010000004">
    <property type="protein sequence ID" value="KAK1319626.1"/>
    <property type="molecule type" value="Genomic_DNA"/>
</dbReference>
<evidence type="ECO:0000256" key="4">
    <source>
        <dbReference type="ARBA" id="ARBA00023242"/>
    </source>
</evidence>
<dbReference type="Gene3D" id="1.10.10.60">
    <property type="entry name" value="Homeodomain-like"/>
    <property type="match status" value="1"/>
</dbReference>